<gene>
    <name evidence="3" type="ORF">M3M28_01690</name>
</gene>
<dbReference type="InterPro" id="IPR036291">
    <property type="entry name" value="NAD(P)-bd_dom_sf"/>
</dbReference>
<accession>A0ABY4MZK2</accession>
<feature type="domain" description="Ketoreductase" evidence="2">
    <location>
        <begin position="6"/>
        <end position="187"/>
    </location>
</feature>
<proteinExistence type="inferred from homology"/>
<dbReference type="EMBL" id="CP097160">
    <property type="protein sequence ID" value="UQN15209.1"/>
    <property type="molecule type" value="Genomic_DNA"/>
</dbReference>
<name>A0ABY4MZK2_9MICO</name>
<dbReference type="InterPro" id="IPR002347">
    <property type="entry name" value="SDR_fam"/>
</dbReference>
<evidence type="ECO:0000259" key="2">
    <source>
        <dbReference type="SMART" id="SM00822"/>
    </source>
</evidence>
<dbReference type="PRINTS" id="PR00080">
    <property type="entry name" value="SDRFAMILY"/>
</dbReference>
<dbReference type="PRINTS" id="PR00081">
    <property type="entry name" value="GDHRDH"/>
</dbReference>
<evidence type="ECO:0000256" key="1">
    <source>
        <dbReference type="ARBA" id="ARBA00006484"/>
    </source>
</evidence>
<protein>
    <submittedName>
        <fullName evidence="3">SDR family oxidoreductase</fullName>
    </submittedName>
</protein>
<dbReference type="Gene3D" id="3.40.50.720">
    <property type="entry name" value="NAD(P)-binding Rossmann-like Domain"/>
    <property type="match status" value="1"/>
</dbReference>
<dbReference type="Pfam" id="PF13561">
    <property type="entry name" value="adh_short_C2"/>
    <property type="match status" value="1"/>
</dbReference>
<reference evidence="3" key="1">
    <citation type="submission" date="2022-05" db="EMBL/GenBank/DDBJ databases">
        <title>Complete genome sequence of toluene-degrading Gulosibacter sediminis strain ACHW.36C.</title>
        <authorList>
            <person name="Wai A.C."/>
            <person name="Lai G.K."/>
            <person name="Griffin S.D."/>
            <person name="Leung F.C."/>
        </authorList>
    </citation>
    <scope>NUCLEOTIDE SEQUENCE [LARGE SCALE GENOMIC DNA]</scope>
    <source>
        <strain evidence="3">ACHW.36C</strain>
    </source>
</reference>
<organism evidence="3">
    <name type="scientific">Gulosibacter sediminis</name>
    <dbReference type="NCBI Taxonomy" id="1729695"/>
    <lineage>
        <taxon>Bacteria</taxon>
        <taxon>Bacillati</taxon>
        <taxon>Actinomycetota</taxon>
        <taxon>Actinomycetes</taxon>
        <taxon>Micrococcales</taxon>
        <taxon>Microbacteriaceae</taxon>
        <taxon>Gulosibacter</taxon>
    </lineage>
</organism>
<dbReference type="InterPro" id="IPR057326">
    <property type="entry name" value="KR_dom"/>
</dbReference>
<dbReference type="CDD" id="cd05233">
    <property type="entry name" value="SDR_c"/>
    <property type="match status" value="1"/>
</dbReference>
<dbReference type="SMART" id="SM00822">
    <property type="entry name" value="PKS_KR"/>
    <property type="match status" value="1"/>
</dbReference>
<dbReference type="SUPFAM" id="SSF51735">
    <property type="entry name" value="NAD(P)-binding Rossmann-fold domains"/>
    <property type="match status" value="1"/>
</dbReference>
<comment type="similarity">
    <text evidence="1">Belongs to the short-chain dehydrogenases/reductases (SDR) family.</text>
</comment>
<sequence>MTEPDQILAITGGASGIGFATATHWLRDPARRVVLLDLNQSTLDEAVAQLGDSARGIVVDVTSRESVDAAFADIATTEGVLHGLVNSAGVARPRPTAELSDEDWSFLISVHLDGTMRASRAAYPLLCAGRGAIVNLTSVASKVGMPQRASYNAVKHGIDGFTKTIAVEWARDGIRANSVGPGYVDTPFNRKLEAEGRLNTERISRRIPMRRFADPAEIAAPIVFLLGAEASYISGHNLMVDAAMTVAGEWYEEA</sequence>
<evidence type="ECO:0000313" key="3">
    <source>
        <dbReference type="EMBL" id="UQN15209.1"/>
    </source>
</evidence>
<dbReference type="PANTHER" id="PTHR42760:SF123">
    <property type="entry name" value="OXIDOREDUCTASE"/>
    <property type="match status" value="1"/>
</dbReference>
<dbReference type="PANTHER" id="PTHR42760">
    <property type="entry name" value="SHORT-CHAIN DEHYDROGENASES/REDUCTASES FAMILY MEMBER"/>
    <property type="match status" value="1"/>
</dbReference>